<sequence length="68" mass="7558">MEKLDFSPLEQFSNNLALQLTIFIGVTLILGFIVVYILKLLRIPSKIASPLAGLATLYIAYKVFTILS</sequence>
<evidence type="ECO:0000313" key="2">
    <source>
        <dbReference type="EMBL" id="MBM6617729.1"/>
    </source>
</evidence>
<evidence type="ECO:0000313" key="3">
    <source>
        <dbReference type="Proteomes" id="UP001518925"/>
    </source>
</evidence>
<keyword evidence="1" id="KW-0812">Transmembrane</keyword>
<accession>A0ABS2DGZ0</accession>
<keyword evidence="3" id="KW-1185">Reference proteome</keyword>
<dbReference type="RefSeq" id="WP_204203102.1">
    <property type="nucleotide sequence ID" value="NZ_JAFELM010000027.1"/>
</dbReference>
<reference evidence="2 3" key="1">
    <citation type="submission" date="2021-02" db="EMBL/GenBank/DDBJ databases">
        <title>Bacillus sp. RD4P76, an endophyte from a halophyte.</title>
        <authorList>
            <person name="Sun J.-Q."/>
        </authorList>
    </citation>
    <scope>NUCLEOTIDE SEQUENCE [LARGE SCALE GENOMIC DNA]</scope>
    <source>
        <strain evidence="2 3">RD4P76</strain>
    </source>
</reference>
<feature type="transmembrane region" description="Helical" evidence="1">
    <location>
        <begin position="16"/>
        <end position="38"/>
    </location>
</feature>
<gene>
    <name evidence="2" type="ORF">JR050_08620</name>
</gene>
<keyword evidence="1" id="KW-1133">Transmembrane helix</keyword>
<protein>
    <submittedName>
        <fullName evidence="2">Uncharacterized protein</fullName>
    </submittedName>
</protein>
<organism evidence="2 3">
    <name type="scientific">Bacillus suaedaesalsae</name>
    <dbReference type="NCBI Taxonomy" id="2810349"/>
    <lineage>
        <taxon>Bacteria</taxon>
        <taxon>Bacillati</taxon>
        <taxon>Bacillota</taxon>
        <taxon>Bacilli</taxon>
        <taxon>Bacillales</taxon>
        <taxon>Bacillaceae</taxon>
        <taxon>Bacillus</taxon>
    </lineage>
</organism>
<keyword evidence="1" id="KW-0472">Membrane</keyword>
<dbReference type="Proteomes" id="UP001518925">
    <property type="component" value="Unassembled WGS sequence"/>
</dbReference>
<comment type="caution">
    <text evidence="2">The sequence shown here is derived from an EMBL/GenBank/DDBJ whole genome shotgun (WGS) entry which is preliminary data.</text>
</comment>
<name>A0ABS2DGZ0_9BACI</name>
<evidence type="ECO:0000256" key="1">
    <source>
        <dbReference type="SAM" id="Phobius"/>
    </source>
</evidence>
<proteinExistence type="predicted"/>
<dbReference type="EMBL" id="JAFELM010000027">
    <property type="protein sequence ID" value="MBM6617729.1"/>
    <property type="molecule type" value="Genomic_DNA"/>
</dbReference>